<dbReference type="Pfam" id="PF12697">
    <property type="entry name" value="Abhydrolase_6"/>
    <property type="match status" value="1"/>
</dbReference>
<proteinExistence type="predicted"/>
<dbReference type="InterPro" id="IPR000073">
    <property type="entry name" value="AB_hydrolase_1"/>
</dbReference>
<organism evidence="2 3">
    <name type="scientific">Roseateles saccharophilus</name>
    <name type="common">Pseudomonas saccharophila</name>
    <dbReference type="NCBI Taxonomy" id="304"/>
    <lineage>
        <taxon>Bacteria</taxon>
        <taxon>Pseudomonadati</taxon>
        <taxon>Pseudomonadota</taxon>
        <taxon>Betaproteobacteria</taxon>
        <taxon>Burkholderiales</taxon>
        <taxon>Sphaerotilaceae</taxon>
        <taxon>Roseateles</taxon>
    </lineage>
</organism>
<dbReference type="EMBL" id="SMBU01000028">
    <property type="protein sequence ID" value="TCU90936.1"/>
    <property type="molecule type" value="Genomic_DNA"/>
</dbReference>
<dbReference type="Gene3D" id="3.40.50.1820">
    <property type="entry name" value="alpha/beta hydrolase"/>
    <property type="match status" value="1"/>
</dbReference>
<feature type="domain" description="AB hydrolase-1" evidence="1">
    <location>
        <begin position="70"/>
        <end position="232"/>
    </location>
</feature>
<accession>A0A4R3UHC5</accession>
<dbReference type="SUPFAM" id="SSF53474">
    <property type="entry name" value="alpha/beta-Hydrolases"/>
    <property type="match status" value="1"/>
</dbReference>
<dbReference type="InterPro" id="IPR029058">
    <property type="entry name" value="AB_hydrolase_fold"/>
</dbReference>
<dbReference type="Proteomes" id="UP000295110">
    <property type="component" value="Unassembled WGS sequence"/>
</dbReference>
<name>A0A4R3UHC5_ROSSA</name>
<gene>
    <name evidence="2" type="ORF">EV671_102814</name>
</gene>
<evidence type="ECO:0000313" key="2">
    <source>
        <dbReference type="EMBL" id="TCU90936.1"/>
    </source>
</evidence>
<keyword evidence="2" id="KW-0378">Hydrolase</keyword>
<reference evidence="2 3" key="1">
    <citation type="submission" date="2019-03" db="EMBL/GenBank/DDBJ databases">
        <title>Genomic Encyclopedia of Type Strains, Phase IV (KMG-IV): sequencing the most valuable type-strain genomes for metagenomic binning, comparative biology and taxonomic classification.</title>
        <authorList>
            <person name="Goeker M."/>
        </authorList>
    </citation>
    <scope>NUCLEOTIDE SEQUENCE [LARGE SCALE GENOMIC DNA]</scope>
    <source>
        <strain evidence="2 3">DSM 654</strain>
    </source>
</reference>
<dbReference type="OrthoDB" id="345573at2"/>
<dbReference type="AlphaFoldDB" id="A0A4R3UHC5"/>
<sequence>MSASHSPRPSSRFLHWQQPATLPHPDWSDLRAPNAWLLMLEGRAPWEYAALLTTMPWMKKLPQGDGHPVLVFPGLGAHDFTTAPLRAMLDSLGYATQGWGQGFNFGPRAGVLEQIKHDLQALYRRHHRKVSLLGWSLGGIYARELAKECPELTRCVVTLGTPFTGHPRATNAWRFFEMVSGHASDDPELIEAIRQPPPVPTTSIYSKSDGVVAWRCSVNEPSPLAENIEVQASHIGLGVNPIALYALADRLAQPEGQWQHFEPKGVRRWFYRTPAGPKTA</sequence>
<evidence type="ECO:0000259" key="1">
    <source>
        <dbReference type="Pfam" id="PF12697"/>
    </source>
</evidence>
<dbReference type="GO" id="GO:0016787">
    <property type="term" value="F:hydrolase activity"/>
    <property type="evidence" value="ECO:0007669"/>
    <property type="project" value="UniProtKB-KW"/>
</dbReference>
<keyword evidence="3" id="KW-1185">Reference proteome</keyword>
<evidence type="ECO:0000313" key="3">
    <source>
        <dbReference type="Proteomes" id="UP000295110"/>
    </source>
</evidence>
<protein>
    <submittedName>
        <fullName evidence="2">Alpha/beta hydrolase family protein</fullName>
    </submittedName>
</protein>
<dbReference type="RefSeq" id="WP_132574764.1">
    <property type="nucleotide sequence ID" value="NZ_CBCSGL010000027.1"/>
</dbReference>
<comment type="caution">
    <text evidence="2">The sequence shown here is derived from an EMBL/GenBank/DDBJ whole genome shotgun (WGS) entry which is preliminary data.</text>
</comment>